<reference evidence="1 2" key="1">
    <citation type="submission" date="2021-10" db="EMBL/GenBank/DDBJ databases">
        <title>Lutispora strain m25 sp. nov., a thermophilic, non-spore-forming bacterium isolated from a lab-scale methanogenic bioreactor digesting anaerobic sludge.</title>
        <authorList>
            <person name="El Houari A."/>
            <person name="Mcdonald J."/>
        </authorList>
    </citation>
    <scope>NUCLEOTIDE SEQUENCE [LARGE SCALE GENOMIC DNA]</scope>
    <source>
        <strain evidence="2">m25</strain>
    </source>
</reference>
<evidence type="ECO:0000313" key="2">
    <source>
        <dbReference type="Proteomes" id="UP001651880"/>
    </source>
</evidence>
<gene>
    <name evidence="1" type="ORF">LJD61_13095</name>
</gene>
<dbReference type="InterPro" id="IPR032774">
    <property type="entry name" value="WG_beta_rep"/>
</dbReference>
<dbReference type="Pfam" id="PF14903">
    <property type="entry name" value="WG_beta_rep"/>
    <property type="match status" value="8"/>
</dbReference>
<dbReference type="PANTHER" id="PTHR37841">
    <property type="entry name" value="GLR2918 PROTEIN"/>
    <property type="match status" value="1"/>
</dbReference>
<evidence type="ECO:0000313" key="1">
    <source>
        <dbReference type="EMBL" id="MCQ1530480.1"/>
    </source>
</evidence>
<dbReference type="Proteomes" id="UP001651880">
    <property type="component" value="Unassembled WGS sequence"/>
</dbReference>
<dbReference type="RefSeq" id="WP_255228004.1">
    <property type="nucleotide sequence ID" value="NZ_JAJEKE010000012.1"/>
</dbReference>
<protein>
    <submittedName>
        <fullName evidence="1">WG repeat-containing protein</fullName>
    </submittedName>
</protein>
<dbReference type="EMBL" id="JAJEKE010000012">
    <property type="protein sequence ID" value="MCQ1530480.1"/>
    <property type="molecule type" value="Genomic_DNA"/>
</dbReference>
<name>A0ABT1NGU7_9FIRM</name>
<accession>A0ABT1NGU7</accession>
<sequence length="727" mass="81656">MKKLKLFLVIVITFAMITVITSAEKKPEYIFDYIGKYSEGRAVIGIWGGQWTYGYIDNAAKIVIESKYRDARGFSSGAASVGVSDSGKPIKYGFINKDGSYLIEPKFDETGDFHKIPGTNTEVAMIGTGETKAGRKYGFVLKDGSYLVSPQFDGVTNYWSAGSCGYNIVYNEKNGKKLYGLLDSSGKLIIDTKYSFISVGKYDVGKGYIDVRADDLYGFYDIKRGKLIEPEYTAVMLATDYGVRTTKKTNGKEKVGFYFNNGKIIQPKFDWLWHWDSGDTLYMTELNGKYGLLGKNGDEIVEPIYDDMRNYGSWIYAVLNGQTVLVNADGKLIDDKKFDSAGRLSGFDLLLVEVKGKKGILDIASNSYLIDPKYDEIYSFFVDGYAKVKLNGKEGIIDRNGKTLLEPVYDYIYTNFYTSQIKTEIINPDGTKSYSYEDDKSNPPVVKVKKDGKEFFLNSDFTPLNQEESSAVGDYDSIGMFEDGVARVTKGDKIGYVRKDYSYVVKPVWDSAFRAVNASDTNDGYYGYFHIKKGEKWGIVFMDGTVIEPVSESMLSVGEYEIAVVTINGKQKYIKKDGKFLDNIEYQYAYPFSEGKGLVHTSYTECYFIDENGKKVSGIYPTATPYREGLAFVFTSSGGRYIDHNGNIVLGEKVNFVHGFPFNKGIALALQYSGEKGINLYGLLKKDDTWLVAPLFDRVEILGDFNYKFYLNGNEAEVMPDGKINWK</sequence>
<comment type="caution">
    <text evidence="1">The sequence shown here is derived from an EMBL/GenBank/DDBJ whole genome shotgun (WGS) entry which is preliminary data.</text>
</comment>
<keyword evidence="2" id="KW-1185">Reference proteome</keyword>
<dbReference type="PANTHER" id="PTHR37841:SF1">
    <property type="entry name" value="DUF3298 DOMAIN-CONTAINING PROTEIN"/>
    <property type="match status" value="1"/>
</dbReference>
<proteinExistence type="predicted"/>
<organism evidence="1 2">
    <name type="scientific">Lutispora saccharofermentans</name>
    <dbReference type="NCBI Taxonomy" id="3024236"/>
    <lineage>
        <taxon>Bacteria</taxon>
        <taxon>Bacillati</taxon>
        <taxon>Bacillota</taxon>
        <taxon>Clostridia</taxon>
        <taxon>Lutisporales</taxon>
        <taxon>Lutisporaceae</taxon>
        <taxon>Lutispora</taxon>
    </lineage>
</organism>